<sequence length="477" mass="54203">MSYQGALGAMKVPGYWFSSSLVYVLQNFGFSGANINLIFDCFLMPILFFGLVYTIVRFDIGFYRALFFSVLIVFSPILFNFGNPLINAIFKREYGLFGFGFEPYQSILRTPEPQMSFILVVLASAFYARTKKISGLLVVLPFLYFYVAVVYVYTLIAAYFIRLPGFYKGGHKLTRIVLACLASYFLISIGFSILDFIFFSKDLFIVGFANMYVRTHLPIVPIAGVFGASLLVIQLFLSKRIPRIQSGANEFQLFLVLSIFFVSNIHVFSGVMLSYKNYMDYGVGFLGGVSLIVFLQFLLVNRVFGGVLVSTLFGCLILCLTLNAYGFSFKDGEYNFFRGLQFKTAEEYRHASQNPMSVIVTDSDLSAKLPYSVAKAGIPLFSYQYNFPVVARGCESILVKMQEAIDFLQINRPDVYKSKRDYFMRSIEVFSGRNIVALNSQSNTEESIFCKSLNSKKPFEVLESDFRDDGWQRIKIW</sequence>
<dbReference type="RefSeq" id="WP_139315775.1">
    <property type="nucleotide sequence ID" value="NZ_LT629709.1"/>
</dbReference>
<dbReference type="OrthoDB" id="7028844at2"/>
<organism evidence="2 3">
    <name type="scientific">Pseudomonas reinekei</name>
    <dbReference type="NCBI Taxonomy" id="395598"/>
    <lineage>
        <taxon>Bacteria</taxon>
        <taxon>Pseudomonadati</taxon>
        <taxon>Pseudomonadota</taxon>
        <taxon>Gammaproteobacteria</taxon>
        <taxon>Pseudomonadales</taxon>
        <taxon>Pseudomonadaceae</taxon>
        <taxon>Pseudomonas</taxon>
    </lineage>
</organism>
<gene>
    <name evidence="2" type="ORF">F7R15_12930</name>
</gene>
<feature type="transmembrane region" description="Helical" evidence="1">
    <location>
        <begin position="307"/>
        <end position="327"/>
    </location>
</feature>
<reference evidence="2 3" key="1">
    <citation type="submission" date="2019-09" db="EMBL/GenBank/DDBJ databases">
        <title>Draft genome sequences of 48 bacterial type strains from the CCUG.</title>
        <authorList>
            <person name="Tunovic T."/>
            <person name="Pineiro-Iglesias B."/>
            <person name="Unosson C."/>
            <person name="Inganas E."/>
            <person name="Ohlen M."/>
            <person name="Cardew S."/>
            <person name="Jensie-Markopoulos S."/>
            <person name="Salva-Serra F."/>
            <person name="Jaen-Luchoro D."/>
            <person name="Karlsson R."/>
            <person name="Svensson-Stadler L."/>
            <person name="Chun J."/>
            <person name="Moore E."/>
        </authorList>
    </citation>
    <scope>NUCLEOTIDE SEQUENCE [LARGE SCALE GENOMIC DNA]</scope>
    <source>
        <strain evidence="2 3">CCUG 53116</strain>
    </source>
</reference>
<feature type="transmembrane region" description="Helical" evidence="1">
    <location>
        <begin position="281"/>
        <end position="300"/>
    </location>
</feature>
<comment type="caution">
    <text evidence="2">The sequence shown here is derived from an EMBL/GenBank/DDBJ whole genome shotgun (WGS) entry which is preliminary data.</text>
</comment>
<feature type="transmembrane region" description="Helical" evidence="1">
    <location>
        <begin position="219"/>
        <end position="237"/>
    </location>
</feature>
<dbReference type="AlphaFoldDB" id="A0A6H9RKI9"/>
<evidence type="ECO:0000256" key="1">
    <source>
        <dbReference type="SAM" id="Phobius"/>
    </source>
</evidence>
<feature type="transmembrane region" description="Helical" evidence="1">
    <location>
        <begin position="142"/>
        <end position="161"/>
    </location>
</feature>
<keyword evidence="1" id="KW-1133">Transmembrane helix</keyword>
<evidence type="ECO:0000313" key="3">
    <source>
        <dbReference type="Proteomes" id="UP000460142"/>
    </source>
</evidence>
<feature type="transmembrane region" description="Helical" evidence="1">
    <location>
        <begin position="173"/>
        <end position="199"/>
    </location>
</feature>
<evidence type="ECO:0000313" key="2">
    <source>
        <dbReference type="EMBL" id="KAB0485258.1"/>
    </source>
</evidence>
<keyword evidence="1" id="KW-0812">Transmembrane</keyword>
<proteinExistence type="predicted"/>
<protein>
    <recommendedName>
        <fullName evidence="4">Glucosyl transferase GtrII</fullName>
    </recommendedName>
</protein>
<name>A0A6H9RKI9_PSERE</name>
<evidence type="ECO:0008006" key="4">
    <source>
        <dbReference type="Google" id="ProtNLM"/>
    </source>
</evidence>
<dbReference type="EMBL" id="VZPS01000007">
    <property type="protein sequence ID" value="KAB0485258.1"/>
    <property type="molecule type" value="Genomic_DNA"/>
</dbReference>
<accession>A0A6H9RKI9</accession>
<keyword evidence="1" id="KW-0472">Membrane</keyword>
<feature type="transmembrane region" description="Helical" evidence="1">
    <location>
        <begin position="37"/>
        <end position="56"/>
    </location>
</feature>
<feature type="transmembrane region" description="Helical" evidence="1">
    <location>
        <begin position="62"/>
        <end position="82"/>
    </location>
</feature>
<dbReference type="Proteomes" id="UP000460142">
    <property type="component" value="Unassembled WGS sequence"/>
</dbReference>
<feature type="transmembrane region" description="Helical" evidence="1">
    <location>
        <begin position="253"/>
        <end position="275"/>
    </location>
</feature>